<evidence type="ECO:0000256" key="1">
    <source>
        <dbReference type="SAM" id="MobiDB-lite"/>
    </source>
</evidence>
<dbReference type="AlphaFoldDB" id="A0A163MUA2"/>
<dbReference type="RefSeq" id="WP_063190511.1">
    <property type="nucleotide sequence ID" value="NZ_JAUKEI010000005.1"/>
</dbReference>
<dbReference type="EMBL" id="LQQY01000002">
    <property type="protein sequence ID" value="KZE53397.1"/>
    <property type="molecule type" value="Genomic_DNA"/>
</dbReference>
<feature type="region of interest" description="Disordered" evidence="1">
    <location>
        <begin position="136"/>
        <end position="162"/>
    </location>
</feature>
<feature type="compositionally biased region" description="Basic residues" evidence="1">
    <location>
        <begin position="146"/>
        <end position="162"/>
    </location>
</feature>
<gene>
    <name evidence="2" type="ORF">AV649_11580</name>
</gene>
<evidence type="ECO:0000313" key="2">
    <source>
        <dbReference type="EMBL" id="KZE53397.1"/>
    </source>
</evidence>
<organism evidence="2 3">
    <name type="scientific">Rossellomorea marisflavi</name>
    <dbReference type="NCBI Taxonomy" id="189381"/>
    <lineage>
        <taxon>Bacteria</taxon>
        <taxon>Bacillati</taxon>
        <taxon>Bacillota</taxon>
        <taxon>Bacilli</taxon>
        <taxon>Bacillales</taxon>
        <taxon>Bacillaceae</taxon>
        <taxon>Rossellomorea</taxon>
    </lineage>
</organism>
<reference evidence="3" key="1">
    <citation type="submission" date="2016-01" db="EMBL/GenBank/DDBJ databases">
        <title>Whole genome sequencing of Bhargavaea cecembensis T14.</title>
        <authorList>
            <person name="Hong K.W."/>
        </authorList>
    </citation>
    <scope>NUCLEOTIDE SEQUENCE [LARGE SCALE GENOMIC DNA]</scope>
    <source>
        <strain evidence="3">M19</strain>
    </source>
</reference>
<proteinExistence type="predicted"/>
<dbReference type="OrthoDB" id="2915142at2"/>
<protein>
    <submittedName>
        <fullName evidence="2">Uncharacterized protein</fullName>
    </submittedName>
</protein>
<sequence length="162" mass="18469">MAVQTVELKTLQVYEEGGVYKEKYIDSEKHPAMLTNYSLKVGKDSGLIKGSLLADIMHLQKLQDVEDDPDQAAEAMERLDTTECLKVIFLACSGLKKDFKYSFDEFAERYHEDTQTTIQTYAELIADLADKDPNQFAKSLQDSTKKKPKKGKRNHQNSKSKR</sequence>
<dbReference type="Proteomes" id="UP000076510">
    <property type="component" value="Unassembled WGS sequence"/>
</dbReference>
<evidence type="ECO:0000313" key="3">
    <source>
        <dbReference type="Proteomes" id="UP000076510"/>
    </source>
</evidence>
<accession>A0A163MUA2</accession>
<comment type="caution">
    <text evidence="2">The sequence shown here is derived from an EMBL/GenBank/DDBJ whole genome shotgun (WGS) entry which is preliminary data.</text>
</comment>
<name>A0A163MUA2_9BACI</name>